<sequence length="534" mass="61929">MIKQRLIIDYVKNGKLIKEVALANNFVFRAYEIYGGKKFRKDEHLKNIIKVILTEGQELDQLQNGIEYNGVKYVQLITSPSMQKKEESADSEDDEQEYKTEYLFINSAEKEFVSILEMILSGDKIKTWEDEKKKMCLVKDIVARMGLATSGTTKIDYVPNIVIVDEGSYSYKNNYTILENGEFKEVDNFEREHVLNDGGGLMSNHMAEIIAKEMNLDYRIDFAVIRQYKALAVKGLVLRFDFADYMKNTYEKDTDYFRKRNGVYEIKDIFCCWRDIDKADLILNKSMVKWIKNWTIEEGEDWQAIIDKEYSKKQYKAYLSILNSLYVTKVNHDPKKLKTHTKVNYQVLQNCCCTSDDLTEMAQDTIKYYKKLASIDKENIDEIRISMGDIASESGETTITNKLDFLLKKMGEKALTLRSVERAIAETVNKKIKQLAGGKMYLKGGYKLGALDPTCYCNWLMTRERGNNGLCEHEFYIAGEIGNRVFYRNPIALYQEIKQITLSDKLDIWLKDYTPELVFFNGFDDALFQASTAD</sequence>
<dbReference type="RefSeq" id="WP_224033931.1">
    <property type="nucleotide sequence ID" value="NZ_AP024849.1"/>
</dbReference>
<reference evidence="3" key="1">
    <citation type="submission" date="2021-07" db="EMBL/GenBank/DDBJ databases">
        <title>Complete genome sequencing of a Clostridium isolate.</title>
        <authorList>
            <person name="Ueki A."/>
            <person name="Tonouchi A."/>
        </authorList>
    </citation>
    <scope>NUCLEOTIDE SEQUENCE [LARGE SCALE GENOMIC DNA]</scope>
    <source>
        <strain evidence="3">C5S11</strain>
    </source>
</reference>
<proteinExistence type="predicted"/>
<protein>
    <recommendedName>
        <fullName evidence="1">RDRP core domain-containing protein</fullName>
    </recommendedName>
</protein>
<dbReference type="Pfam" id="PF05183">
    <property type="entry name" value="RdRP"/>
    <property type="match status" value="1"/>
</dbReference>
<name>A0ABM7TFN1_9CLOT</name>
<dbReference type="Proteomes" id="UP000824633">
    <property type="component" value="Chromosome"/>
</dbReference>
<gene>
    <name evidence="2" type="ORF">psyc5s11_36710</name>
</gene>
<evidence type="ECO:0000313" key="3">
    <source>
        <dbReference type="Proteomes" id="UP000824633"/>
    </source>
</evidence>
<keyword evidence="3" id="KW-1185">Reference proteome</keyword>
<accession>A0ABM7TFN1</accession>
<feature type="domain" description="RDRP core" evidence="1">
    <location>
        <begin position="58"/>
        <end position="371"/>
    </location>
</feature>
<dbReference type="InterPro" id="IPR057596">
    <property type="entry name" value="RDRP_core"/>
</dbReference>
<evidence type="ECO:0000259" key="1">
    <source>
        <dbReference type="Pfam" id="PF05183"/>
    </source>
</evidence>
<dbReference type="EMBL" id="AP024849">
    <property type="protein sequence ID" value="BCZ47604.1"/>
    <property type="molecule type" value="Genomic_DNA"/>
</dbReference>
<organism evidence="2 3">
    <name type="scientific">Clostridium gelidum</name>
    <dbReference type="NCBI Taxonomy" id="704125"/>
    <lineage>
        <taxon>Bacteria</taxon>
        <taxon>Bacillati</taxon>
        <taxon>Bacillota</taxon>
        <taxon>Clostridia</taxon>
        <taxon>Eubacteriales</taxon>
        <taxon>Clostridiaceae</taxon>
        <taxon>Clostridium</taxon>
    </lineage>
</organism>
<evidence type="ECO:0000313" key="2">
    <source>
        <dbReference type="EMBL" id="BCZ47604.1"/>
    </source>
</evidence>